<accession>A0A0B0Q1U2</accession>
<evidence type="ECO:0000313" key="1">
    <source>
        <dbReference type="EMBL" id="KHG30819.1"/>
    </source>
</evidence>
<sequence>MPKKQTENQPEKRS</sequence>
<dbReference type="Proteomes" id="UP000032142">
    <property type="component" value="Unassembled WGS sequence"/>
</dbReference>
<gene>
    <name evidence="1" type="ORF">F383_11983</name>
</gene>
<evidence type="ECO:0000313" key="2">
    <source>
        <dbReference type="Proteomes" id="UP000032142"/>
    </source>
</evidence>
<reference evidence="2" key="1">
    <citation type="submission" date="2014-09" db="EMBL/GenBank/DDBJ databases">
        <authorList>
            <person name="Mudge J."/>
            <person name="Ramaraj T."/>
            <person name="Lindquist I.E."/>
            <person name="Bharti A.K."/>
            <person name="Sundararajan A."/>
            <person name="Cameron C.T."/>
            <person name="Woodward J.E."/>
            <person name="May G.D."/>
            <person name="Brubaker C."/>
            <person name="Broadhvest J."/>
            <person name="Wilkins T.A."/>
        </authorList>
    </citation>
    <scope>NUCLEOTIDE SEQUENCE</scope>
    <source>
        <strain evidence="2">cv. AKA8401</strain>
    </source>
</reference>
<protein>
    <submittedName>
        <fullName evidence="1">Uncharacterized protein</fullName>
    </submittedName>
</protein>
<proteinExistence type="predicted"/>
<keyword evidence="2" id="KW-1185">Reference proteome</keyword>
<dbReference type="EMBL" id="KN460295">
    <property type="protein sequence ID" value="KHG30819.1"/>
    <property type="molecule type" value="Genomic_DNA"/>
</dbReference>
<name>A0A0B0Q1U2_GOSAR</name>
<organism evidence="1 2">
    <name type="scientific">Gossypium arboreum</name>
    <name type="common">Tree cotton</name>
    <name type="synonym">Gossypium nanking</name>
    <dbReference type="NCBI Taxonomy" id="29729"/>
    <lineage>
        <taxon>Eukaryota</taxon>
        <taxon>Viridiplantae</taxon>
        <taxon>Streptophyta</taxon>
        <taxon>Embryophyta</taxon>
        <taxon>Tracheophyta</taxon>
        <taxon>Spermatophyta</taxon>
        <taxon>Magnoliopsida</taxon>
        <taxon>eudicotyledons</taxon>
        <taxon>Gunneridae</taxon>
        <taxon>Pentapetalae</taxon>
        <taxon>rosids</taxon>
        <taxon>malvids</taxon>
        <taxon>Malvales</taxon>
        <taxon>Malvaceae</taxon>
        <taxon>Malvoideae</taxon>
        <taxon>Gossypium</taxon>
    </lineage>
</organism>